<dbReference type="RefSeq" id="WP_142442650.1">
    <property type="nucleotide sequence ID" value="NZ_SESI01000001.1"/>
</dbReference>
<dbReference type="InterPro" id="IPR020855">
    <property type="entry name" value="Ureohydrolase_Mn_BS"/>
</dbReference>
<keyword evidence="4" id="KW-0464">Manganese</keyword>
<dbReference type="NCBIfam" id="TIGR01230">
    <property type="entry name" value="agmatinase"/>
    <property type="match status" value="1"/>
</dbReference>
<feature type="binding site" evidence="4">
    <location>
        <position position="124"/>
    </location>
    <ligand>
        <name>Mn(2+)</name>
        <dbReference type="ChEBI" id="CHEBI:29035"/>
        <label>2</label>
    </ligand>
</feature>
<keyword evidence="2 4" id="KW-0479">Metal-binding</keyword>
<evidence type="ECO:0000256" key="1">
    <source>
        <dbReference type="ARBA" id="ARBA00009227"/>
    </source>
</evidence>
<feature type="binding site" evidence="4">
    <location>
        <position position="120"/>
    </location>
    <ligand>
        <name>Mn(2+)</name>
        <dbReference type="ChEBI" id="CHEBI:29035"/>
        <label>1</label>
    </ligand>
</feature>
<dbReference type="AlphaFoldDB" id="A0A544QRD1"/>
<gene>
    <name evidence="6" type="primary">speB</name>
    <name evidence="6" type="ORF">EWF95_03400</name>
</gene>
<keyword evidence="7" id="KW-1185">Reference proteome</keyword>
<organism evidence="6 7">
    <name type="scientific">Halonotius roseus</name>
    <dbReference type="NCBI Taxonomy" id="2511997"/>
    <lineage>
        <taxon>Archaea</taxon>
        <taxon>Methanobacteriati</taxon>
        <taxon>Methanobacteriota</taxon>
        <taxon>Stenosarchaea group</taxon>
        <taxon>Halobacteria</taxon>
        <taxon>Halobacteriales</taxon>
        <taxon>Haloferacaceae</taxon>
        <taxon>Halonotius</taxon>
    </lineage>
</organism>
<proteinExistence type="inferred from homology"/>
<evidence type="ECO:0000256" key="5">
    <source>
        <dbReference type="RuleBase" id="RU003684"/>
    </source>
</evidence>
<dbReference type="GO" id="GO:0046872">
    <property type="term" value="F:metal ion binding"/>
    <property type="evidence" value="ECO:0007669"/>
    <property type="project" value="UniProtKB-KW"/>
</dbReference>
<dbReference type="GO" id="GO:0033389">
    <property type="term" value="P:putrescine biosynthetic process from arginine, via agmatine"/>
    <property type="evidence" value="ECO:0007669"/>
    <property type="project" value="TreeGrafter"/>
</dbReference>
<dbReference type="PANTHER" id="PTHR11358">
    <property type="entry name" value="ARGINASE/AGMATINASE"/>
    <property type="match status" value="1"/>
</dbReference>
<dbReference type="EC" id="3.5.3.11" evidence="6"/>
<dbReference type="OrthoDB" id="7186at2157"/>
<dbReference type="PROSITE" id="PS01053">
    <property type="entry name" value="ARGINASE_1"/>
    <property type="match status" value="1"/>
</dbReference>
<feature type="binding site" evidence="4">
    <location>
        <position position="199"/>
    </location>
    <ligand>
        <name>Mn(2+)</name>
        <dbReference type="ChEBI" id="CHEBI:29035"/>
        <label>1</label>
    </ligand>
</feature>
<comment type="similarity">
    <text evidence="1">Belongs to the arginase family. Agmatinase subfamily.</text>
</comment>
<dbReference type="SUPFAM" id="SSF52768">
    <property type="entry name" value="Arginase/deacetylase"/>
    <property type="match status" value="1"/>
</dbReference>
<comment type="cofactor">
    <cofactor evidence="4">
        <name>Mn(2+)</name>
        <dbReference type="ChEBI" id="CHEBI:29035"/>
    </cofactor>
    <text evidence="4">Binds 2 manganese ions per subunit.</text>
</comment>
<dbReference type="PIRSF" id="PIRSF036979">
    <property type="entry name" value="Arginase"/>
    <property type="match status" value="1"/>
</dbReference>
<keyword evidence="3 5" id="KW-0378">Hydrolase</keyword>
<feature type="binding site" evidence="4">
    <location>
        <position position="201"/>
    </location>
    <ligand>
        <name>Mn(2+)</name>
        <dbReference type="ChEBI" id="CHEBI:29035"/>
        <label>1</label>
    </ligand>
</feature>
<dbReference type="Pfam" id="PF00491">
    <property type="entry name" value="Arginase"/>
    <property type="match status" value="1"/>
</dbReference>
<feature type="binding site" evidence="4">
    <location>
        <position position="101"/>
    </location>
    <ligand>
        <name>Mn(2+)</name>
        <dbReference type="ChEBI" id="CHEBI:29035"/>
        <label>1</label>
    </ligand>
</feature>
<protein>
    <submittedName>
        <fullName evidence="6">Agmatinase</fullName>
        <ecNumber evidence="6">3.5.3.11</ecNumber>
    </submittedName>
</protein>
<evidence type="ECO:0000313" key="7">
    <source>
        <dbReference type="Proteomes" id="UP000315385"/>
    </source>
</evidence>
<dbReference type="Proteomes" id="UP000315385">
    <property type="component" value="Unassembled WGS sequence"/>
</dbReference>
<accession>A0A544QRD1</accession>
<reference evidence="6 7" key="1">
    <citation type="submission" date="2019-02" db="EMBL/GenBank/DDBJ databases">
        <title>Halonotius sp. a new haloqrchaeon isolated from saline water.</title>
        <authorList>
            <person name="Duran-Viseras A."/>
            <person name="Sanchez-Porro C."/>
            <person name="Ventosa A."/>
        </authorList>
    </citation>
    <scope>NUCLEOTIDE SEQUENCE [LARGE SCALE GENOMIC DNA]</scope>
    <source>
        <strain evidence="6 7">F9-27</strain>
    </source>
</reference>
<feature type="binding site" evidence="4">
    <location>
        <position position="122"/>
    </location>
    <ligand>
        <name>Mn(2+)</name>
        <dbReference type="ChEBI" id="CHEBI:29035"/>
        <label>1</label>
    </ligand>
</feature>
<comment type="caution">
    <text evidence="6">The sequence shown here is derived from an EMBL/GenBank/DDBJ whole genome shotgun (WGS) entry which is preliminary data.</text>
</comment>
<name>A0A544QRD1_9EURY</name>
<evidence type="ECO:0000313" key="6">
    <source>
        <dbReference type="EMBL" id="TQQ81998.1"/>
    </source>
</evidence>
<dbReference type="Gene3D" id="3.40.800.10">
    <property type="entry name" value="Ureohydrolase domain"/>
    <property type="match status" value="1"/>
</dbReference>
<evidence type="ECO:0000256" key="2">
    <source>
        <dbReference type="ARBA" id="ARBA00022723"/>
    </source>
</evidence>
<dbReference type="InterPro" id="IPR023696">
    <property type="entry name" value="Ureohydrolase_dom_sf"/>
</dbReference>
<dbReference type="PANTHER" id="PTHR11358:SF26">
    <property type="entry name" value="GUANIDINO ACID HYDROLASE, MITOCHONDRIAL"/>
    <property type="match status" value="1"/>
</dbReference>
<dbReference type="InterPro" id="IPR005925">
    <property type="entry name" value="Agmatinase-rel"/>
</dbReference>
<evidence type="ECO:0000256" key="4">
    <source>
        <dbReference type="PIRSR" id="PIRSR036979-1"/>
    </source>
</evidence>
<evidence type="ECO:0000256" key="3">
    <source>
        <dbReference type="ARBA" id="ARBA00022801"/>
    </source>
</evidence>
<dbReference type="CDD" id="cd11593">
    <property type="entry name" value="Agmatinase-like_2"/>
    <property type="match status" value="1"/>
</dbReference>
<dbReference type="EMBL" id="SESI01000001">
    <property type="protein sequence ID" value="TQQ81998.1"/>
    <property type="molecule type" value="Genomic_DNA"/>
</dbReference>
<dbReference type="GO" id="GO:0008783">
    <property type="term" value="F:agmatinase activity"/>
    <property type="evidence" value="ECO:0007669"/>
    <property type="project" value="UniProtKB-EC"/>
</dbReference>
<dbReference type="PROSITE" id="PS51409">
    <property type="entry name" value="ARGINASE_2"/>
    <property type="match status" value="1"/>
</dbReference>
<dbReference type="InterPro" id="IPR006035">
    <property type="entry name" value="Ureohydrolase"/>
</dbReference>
<sequence>MFPGATDDREAASYVVVGAPLDATTTFQPGTRFGPDRIRRFAGSFDDYDHHTDQRFTELGVHDAGDIRPWDDVAAYCDHLGSHLRGVVDDDAVPLVLGGEHTVTVPAVDAVDPEVFVCLDAHLDLRESYDGTEWSHACVTHRALQTAEEAIIVGARTGSVAEWNRASEADVTVVEPDAVDDWLSDTPDFGDDSVYLSVDIDAADPGFAPGTGTMEPGGLTPQQLGAAVRAVAPACDGFDIVEVNDRDDGQAAALAGKLLRQFVYEHAAADGDGT</sequence>